<dbReference type="GO" id="GO:0016301">
    <property type="term" value="F:kinase activity"/>
    <property type="evidence" value="ECO:0007669"/>
    <property type="project" value="UniProtKB-KW"/>
</dbReference>
<accession>A0A266ND60</accession>
<organism evidence="1 2">
    <name type="scientific">Pseudomonas lundensis</name>
    <dbReference type="NCBI Taxonomy" id="86185"/>
    <lineage>
        <taxon>Bacteria</taxon>
        <taxon>Pseudomonadati</taxon>
        <taxon>Pseudomonadota</taxon>
        <taxon>Gammaproteobacteria</taxon>
        <taxon>Pseudomonadales</taxon>
        <taxon>Pseudomonadaceae</taxon>
        <taxon>Pseudomonas</taxon>
    </lineage>
</organism>
<reference evidence="1 2" key="1">
    <citation type="submission" date="2017-08" db="EMBL/GenBank/DDBJ databases">
        <title>Genomic and metabolic characterisation of spoilage-associated Pseudomonas species.</title>
        <authorList>
            <person name="Stanborough T."/>
            <person name="Fegan N."/>
            <person name="Powell S.M."/>
            <person name="Singh T."/>
            <person name="Tamplin M.L."/>
            <person name="Chandry P.S."/>
        </authorList>
    </citation>
    <scope>NUCLEOTIDE SEQUENCE [LARGE SCALE GENOMIC DNA]</scope>
    <source>
        <strain evidence="1 2">L1802</strain>
    </source>
</reference>
<name>A0A266ND60_9PSED</name>
<evidence type="ECO:0000313" key="1">
    <source>
        <dbReference type="EMBL" id="OZY60399.1"/>
    </source>
</evidence>
<dbReference type="EMBL" id="NQKI01000006">
    <property type="protein sequence ID" value="OZY60399.1"/>
    <property type="molecule type" value="Genomic_DNA"/>
</dbReference>
<gene>
    <name evidence="1" type="ORF">CJF39_05820</name>
</gene>
<dbReference type="AlphaFoldDB" id="A0A266ND60"/>
<dbReference type="Proteomes" id="UP000215788">
    <property type="component" value="Unassembled WGS sequence"/>
</dbReference>
<proteinExistence type="predicted"/>
<dbReference type="RefSeq" id="WP_094992573.1">
    <property type="nucleotide sequence ID" value="NZ_JAAQYB010000034.1"/>
</dbReference>
<comment type="caution">
    <text evidence="1">The sequence shown here is derived from an EMBL/GenBank/DDBJ whole genome shotgun (WGS) entry which is preliminary data.</text>
</comment>
<sequence length="128" mass="13900">MGLRDELQADLAEAFSTDLADAVLPFTGTYTVPGAWDPVTETDTSVEATYTGRGVLGKYETRRIDNINILSSDLKLTALTNEVTDRPAEGHTIKAPDLADRTQLVSYLVKAVQVDPASATFRIQLRAT</sequence>
<protein>
    <submittedName>
        <fullName evidence="1">Glutamate 5-kinase</fullName>
    </submittedName>
</protein>
<keyword evidence="1" id="KW-0808">Transferase</keyword>
<keyword evidence="1" id="KW-0418">Kinase</keyword>
<dbReference type="OrthoDB" id="6571023at2"/>
<evidence type="ECO:0000313" key="2">
    <source>
        <dbReference type="Proteomes" id="UP000215788"/>
    </source>
</evidence>